<feature type="transmembrane region" description="Helical" evidence="2">
    <location>
        <begin position="24"/>
        <end position="45"/>
    </location>
</feature>
<evidence type="ECO:0000313" key="5">
    <source>
        <dbReference type="Proteomes" id="UP001325479"/>
    </source>
</evidence>
<dbReference type="Proteomes" id="UP001325479">
    <property type="component" value="Chromosome"/>
</dbReference>
<keyword evidence="2" id="KW-0812">Transmembrane</keyword>
<evidence type="ECO:0000313" key="4">
    <source>
        <dbReference type="EMBL" id="WQD79425.1"/>
    </source>
</evidence>
<keyword evidence="2" id="KW-0472">Membrane</keyword>
<dbReference type="RefSeq" id="WP_114811949.1">
    <property type="nucleotide sequence ID" value="NZ_CP139965.1"/>
</dbReference>
<dbReference type="InterPro" id="IPR042204">
    <property type="entry name" value="2Fe-2S-bd_N"/>
</dbReference>
<feature type="domain" description="2Fe-2S ferredoxin-type" evidence="3">
    <location>
        <begin position="13"/>
        <end position="98"/>
    </location>
</feature>
<accession>A0ABZ0WPU2</accession>
<dbReference type="InterPro" id="IPR001041">
    <property type="entry name" value="2Fe-2S_ferredoxin-type"/>
</dbReference>
<sequence length="98" mass="10330">MRDAQHASHTPVQEVRVTVDGHTVAVPLGATVAAALAIAATVGAARGARVSVRGEPRTMFCGMGVCQECRVTIDGRAHRLACQTLCCDGQRIETTRTE</sequence>
<gene>
    <name evidence="4" type="ORF">U0042_06935</name>
</gene>
<keyword evidence="2" id="KW-1133">Transmembrane helix</keyword>
<keyword evidence="5" id="KW-1185">Reference proteome</keyword>
<evidence type="ECO:0000256" key="1">
    <source>
        <dbReference type="ARBA" id="ARBA00023002"/>
    </source>
</evidence>
<dbReference type="PROSITE" id="PS51085">
    <property type="entry name" value="2FE2S_FER_2"/>
    <property type="match status" value="1"/>
</dbReference>
<organism evidence="4 5">
    <name type="scientific">Paraburkholderia kururiensis</name>
    <dbReference type="NCBI Taxonomy" id="984307"/>
    <lineage>
        <taxon>Bacteria</taxon>
        <taxon>Pseudomonadati</taxon>
        <taxon>Pseudomonadota</taxon>
        <taxon>Betaproteobacteria</taxon>
        <taxon>Burkholderiales</taxon>
        <taxon>Burkholderiaceae</taxon>
        <taxon>Paraburkholderia</taxon>
    </lineage>
</organism>
<keyword evidence="1" id="KW-0560">Oxidoreductase</keyword>
<dbReference type="Gene3D" id="3.10.20.440">
    <property type="entry name" value="2Fe-2S iron-sulphur cluster binding domain, sarcosine oxidase, alpha subunit, N-terminal domain"/>
    <property type="match status" value="1"/>
</dbReference>
<evidence type="ECO:0000259" key="3">
    <source>
        <dbReference type="PROSITE" id="PS51085"/>
    </source>
</evidence>
<name>A0ABZ0WPU2_9BURK</name>
<dbReference type="SUPFAM" id="SSF54292">
    <property type="entry name" value="2Fe-2S ferredoxin-like"/>
    <property type="match status" value="1"/>
</dbReference>
<reference evidence="4 5" key="1">
    <citation type="submission" date="2023-12" db="EMBL/GenBank/DDBJ databases">
        <title>Genome sequencing and assembly of bacterial species from a model synthetic community.</title>
        <authorList>
            <person name="Hogle S.L."/>
        </authorList>
    </citation>
    <scope>NUCLEOTIDE SEQUENCE [LARGE SCALE GENOMIC DNA]</scope>
    <source>
        <strain evidence="4 5">HAMBI 2494</strain>
    </source>
</reference>
<dbReference type="Pfam" id="PF13510">
    <property type="entry name" value="Fer2_4"/>
    <property type="match status" value="1"/>
</dbReference>
<dbReference type="InterPro" id="IPR036010">
    <property type="entry name" value="2Fe-2S_ferredoxin-like_sf"/>
</dbReference>
<dbReference type="EMBL" id="CP139965">
    <property type="protein sequence ID" value="WQD79425.1"/>
    <property type="molecule type" value="Genomic_DNA"/>
</dbReference>
<protein>
    <submittedName>
        <fullName evidence="4">2Fe-2S iron-sulfur cluster-binding protein</fullName>
    </submittedName>
</protein>
<proteinExistence type="predicted"/>
<evidence type="ECO:0000256" key="2">
    <source>
        <dbReference type="SAM" id="Phobius"/>
    </source>
</evidence>